<comment type="caution">
    <text evidence="1">The sequence shown here is derived from an EMBL/GenBank/DDBJ whole genome shotgun (WGS) entry which is preliminary data.</text>
</comment>
<proteinExistence type="predicted"/>
<reference evidence="1" key="1">
    <citation type="submission" date="2021-06" db="EMBL/GenBank/DDBJ databases">
        <authorList>
            <person name="Kallberg Y."/>
            <person name="Tangrot J."/>
            <person name="Rosling A."/>
        </authorList>
    </citation>
    <scope>NUCLEOTIDE SEQUENCE</scope>
    <source>
        <strain evidence="1">MA453B</strain>
    </source>
</reference>
<gene>
    <name evidence="1" type="ORF">DERYTH_LOCUS7604</name>
</gene>
<sequence>SNPKQQAQVKHFELNNRKIYLKEEFSKMGSYLLHEATWEPLEYLQNAPGKVKEFDQHGC</sequence>
<protein>
    <submittedName>
        <fullName evidence="1">698_t:CDS:1</fullName>
    </submittedName>
</protein>
<dbReference type="Proteomes" id="UP000789405">
    <property type="component" value="Unassembled WGS sequence"/>
</dbReference>
<dbReference type="AlphaFoldDB" id="A0A9N9CH55"/>
<feature type="non-terminal residue" evidence="1">
    <location>
        <position position="59"/>
    </location>
</feature>
<evidence type="ECO:0000313" key="1">
    <source>
        <dbReference type="EMBL" id="CAG8600208.1"/>
    </source>
</evidence>
<dbReference type="EMBL" id="CAJVPY010003733">
    <property type="protein sequence ID" value="CAG8600208.1"/>
    <property type="molecule type" value="Genomic_DNA"/>
</dbReference>
<keyword evidence="2" id="KW-1185">Reference proteome</keyword>
<accession>A0A9N9CH55</accession>
<dbReference type="OrthoDB" id="1934635at2759"/>
<evidence type="ECO:0000313" key="2">
    <source>
        <dbReference type="Proteomes" id="UP000789405"/>
    </source>
</evidence>
<name>A0A9N9CH55_9GLOM</name>
<organism evidence="1 2">
    <name type="scientific">Dentiscutata erythropus</name>
    <dbReference type="NCBI Taxonomy" id="1348616"/>
    <lineage>
        <taxon>Eukaryota</taxon>
        <taxon>Fungi</taxon>
        <taxon>Fungi incertae sedis</taxon>
        <taxon>Mucoromycota</taxon>
        <taxon>Glomeromycotina</taxon>
        <taxon>Glomeromycetes</taxon>
        <taxon>Diversisporales</taxon>
        <taxon>Gigasporaceae</taxon>
        <taxon>Dentiscutata</taxon>
    </lineage>
</organism>